<gene>
    <name evidence="3" type="ORF">H4W81_004461</name>
</gene>
<dbReference type="EMBL" id="JADBEF010000001">
    <property type="protein sequence ID" value="MBE1561682.1"/>
    <property type="molecule type" value="Genomic_DNA"/>
</dbReference>
<comment type="caution">
    <text evidence="3">The sequence shown here is derived from an EMBL/GenBank/DDBJ whole genome shotgun (WGS) entry which is preliminary data.</text>
</comment>
<keyword evidence="2" id="KW-0812">Transmembrane</keyword>
<dbReference type="Gene3D" id="1.25.40.10">
    <property type="entry name" value="Tetratricopeptide repeat domain"/>
    <property type="match status" value="1"/>
</dbReference>
<dbReference type="RefSeq" id="WP_192776559.1">
    <property type="nucleotide sequence ID" value="NZ_BAAASY010000011.1"/>
</dbReference>
<proteinExistence type="predicted"/>
<dbReference type="InterPro" id="IPR019734">
    <property type="entry name" value="TPR_rpt"/>
</dbReference>
<keyword evidence="2" id="KW-0472">Membrane</keyword>
<evidence type="ECO:0000313" key="4">
    <source>
        <dbReference type="Proteomes" id="UP000661607"/>
    </source>
</evidence>
<dbReference type="Pfam" id="PF13432">
    <property type="entry name" value="TPR_16"/>
    <property type="match status" value="1"/>
</dbReference>
<organism evidence="3 4">
    <name type="scientific">Nonomuraea africana</name>
    <dbReference type="NCBI Taxonomy" id="46171"/>
    <lineage>
        <taxon>Bacteria</taxon>
        <taxon>Bacillati</taxon>
        <taxon>Actinomycetota</taxon>
        <taxon>Actinomycetes</taxon>
        <taxon>Streptosporangiales</taxon>
        <taxon>Streptosporangiaceae</taxon>
        <taxon>Nonomuraea</taxon>
    </lineage>
</organism>
<accession>A0ABR9KI32</accession>
<protein>
    <submittedName>
        <fullName evidence="3">Tetratricopeptide (TPR) repeat protein</fullName>
    </submittedName>
</protein>
<sequence length="275" mass="30207">MYEQARRSFQAGQIAQARTALETLVASGAAEPKVVNLLAKCCFQMGDYKRMEELLRQAIARNPREAINFYNLGLALEFQGRKTEAFDAYLNAKRIKPDFPEAARRLAALQPAASTKPSSPAPSGQTRTNASSYPPPTSTTARRPLSGKAQGLARQVRQQMVRHKSVLSFCLQPKGGGSELMQVEMRAFSIAGYVGEGHEVEVVGRRKVGGIFNAYRIYDRSTNTVIRPGVSHWIYKAFMLAFTLAFTAGTLFVIFVIVPAIINAVDSLPDLGSFQ</sequence>
<feature type="transmembrane region" description="Helical" evidence="2">
    <location>
        <begin position="237"/>
        <end position="262"/>
    </location>
</feature>
<keyword evidence="4" id="KW-1185">Reference proteome</keyword>
<feature type="compositionally biased region" description="Low complexity" evidence="1">
    <location>
        <begin position="109"/>
        <end position="123"/>
    </location>
</feature>
<evidence type="ECO:0000256" key="1">
    <source>
        <dbReference type="SAM" id="MobiDB-lite"/>
    </source>
</evidence>
<name>A0ABR9KI32_9ACTN</name>
<keyword evidence="2" id="KW-1133">Transmembrane helix</keyword>
<evidence type="ECO:0000256" key="2">
    <source>
        <dbReference type="SAM" id="Phobius"/>
    </source>
</evidence>
<dbReference type="Proteomes" id="UP000661607">
    <property type="component" value="Unassembled WGS sequence"/>
</dbReference>
<reference evidence="3 4" key="1">
    <citation type="submission" date="2020-10" db="EMBL/GenBank/DDBJ databases">
        <title>Sequencing the genomes of 1000 actinobacteria strains.</title>
        <authorList>
            <person name="Klenk H.-P."/>
        </authorList>
    </citation>
    <scope>NUCLEOTIDE SEQUENCE [LARGE SCALE GENOMIC DNA]</scope>
    <source>
        <strain evidence="3 4">DSM 43748</strain>
    </source>
</reference>
<feature type="region of interest" description="Disordered" evidence="1">
    <location>
        <begin position="109"/>
        <end position="149"/>
    </location>
</feature>
<dbReference type="InterPro" id="IPR011990">
    <property type="entry name" value="TPR-like_helical_dom_sf"/>
</dbReference>
<dbReference type="SMART" id="SM00028">
    <property type="entry name" value="TPR"/>
    <property type="match status" value="2"/>
</dbReference>
<evidence type="ECO:0000313" key="3">
    <source>
        <dbReference type="EMBL" id="MBE1561682.1"/>
    </source>
</evidence>
<dbReference type="SUPFAM" id="SSF48452">
    <property type="entry name" value="TPR-like"/>
    <property type="match status" value="1"/>
</dbReference>